<sequence>MDKCPPPRSLLFPCFVPCNKKSIRMENKIDMATLLTEQEMAINADIESVYGFISNMENFKLWFPEVSDIASDNDMEHGTVGKTYVEKVYLPPNGEQRLKIEVKKVAPPVLYMTESKYEPLLPRMTITLMSKMDVTSVNWKMHSRNNDPDFLEEQLPNFKSIIAERANVGILKLKQLFEKK</sequence>
<dbReference type="CDD" id="cd07812">
    <property type="entry name" value="SRPBCC"/>
    <property type="match status" value="1"/>
</dbReference>
<keyword evidence="2" id="KW-1185">Reference proteome</keyword>
<dbReference type="SUPFAM" id="SSF55961">
    <property type="entry name" value="Bet v1-like"/>
    <property type="match status" value="1"/>
</dbReference>
<dbReference type="Gene3D" id="3.30.530.20">
    <property type="match status" value="1"/>
</dbReference>
<dbReference type="InterPro" id="IPR023393">
    <property type="entry name" value="START-like_dom_sf"/>
</dbReference>
<accession>A0A3A1NAX1</accession>
<proteinExistence type="predicted"/>
<gene>
    <name evidence="1" type="ORF">D2V08_01655</name>
</gene>
<protein>
    <submittedName>
        <fullName evidence="1">SRPBCC family protein</fullName>
    </submittedName>
</protein>
<organism evidence="1 2">
    <name type="scientific">Flagellimonas lutimaris</name>
    <dbReference type="NCBI Taxonomy" id="475082"/>
    <lineage>
        <taxon>Bacteria</taxon>
        <taxon>Pseudomonadati</taxon>
        <taxon>Bacteroidota</taxon>
        <taxon>Flavobacteriia</taxon>
        <taxon>Flavobacteriales</taxon>
        <taxon>Flavobacteriaceae</taxon>
        <taxon>Flagellimonas</taxon>
    </lineage>
</organism>
<dbReference type="AlphaFoldDB" id="A0A3A1NAX1"/>
<dbReference type="Proteomes" id="UP000266067">
    <property type="component" value="Unassembled WGS sequence"/>
</dbReference>
<reference evidence="1 2" key="1">
    <citation type="submission" date="2018-08" db="EMBL/GenBank/DDBJ databases">
        <title>Proposal of Muricauda 72 sp.nov. and Muricauda NH166 sp.nov., isolated from seawater.</title>
        <authorList>
            <person name="Cheng H."/>
            <person name="Wu Y.-H."/>
            <person name="Guo L.-L."/>
            <person name="Xu X.-W."/>
        </authorList>
    </citation>
    <scope>NUCLEOTIDE SEQUENCE [LARGE SCALE GENOMIC DNA]</scope>
    <source>
        <strain evidence="1 2">KCTC 22173</strain>
    </source>
</reference>
<evidence type="ECO:0000313" key="2">
    <source>
        <dbReference type="Proteomes" id="UP000266067"/>
    </source>
</evidence>
<name>A0A3A1NAX1_9FLAO</name>
<comment type="caution">
    <text evidence="1">The sequence shown here is derived from an EMBL/GenBank/DDBJ whole genome shotgun (WGS) entry which is preliminary data.</text>
</comment>
<evidence type="ECO:0000313" key="1">
    <source>
        <dbReference type="EMBL" id="RIV36714.1"/>
    </source>
</evidence>
<dbReference type="EMBL" id="QXFH01000060">
    <property type="protein sequence ID" value="RIV36714.1"/>
    <property type="molecule type" value="Genomic_DNA"/>
</dbReference>